<dbReference type="STRING" id="871741.SAMN05192570_1891"/>
<dbReference type="EMBL" id="FOZV01000003">
    <property type="protein sequence ID" value="SFS52649.1"/>
    <property type="molecule type" value="Genomic_DNA"/>
</dbReference>
<evidence type="ECO:0000256" key="4">
    <source>
        <dbReference type="ARBA" id="ARBA00022692"/>
    </source>
</evidence>
<feature type="domain" description="MgtC/SapB/SrpB/YhiD N-terminal" evidence="8">
    <location>
        <begin position="26"/>
        <end position="156"/>
    </location>
</feature>
<evidence type="ECO:0000259" key="8">
    <source>
        <dbReference type="Pfam" id="PF02308"/>
    </source>
</evidence>
<organism evidence="9 10">
    <name type="scientific">Brevundimonas viscosa</name>
    <dbReference type="NCBI Taxonomy" id="871741"/>
    <lineage>
        <taxon>Bacteria</taxon>
        <taxon>Pseudomonadati</taxon>
        <taxon>Pseudomonadota</taxon>
        <taxon>Alphaproteobacteria</taxon>
        <taxon>Caulobacterales</taxon>
        <taxon>Caulobacteraceae</taxon>
        <taxon>Brevundimonas</taxon>
    </lineage>
</organism>
<feature type="transmembrane region" description="Helical" evidence="7">
    <location>
        <begin position="22"/>
        <end position="39"/>
    </location>
</feature>
<evidence type="ECO:0000256" key="5">
    <source>
        <dbReference type="ARBA" id="ARBA00022989"/>
    </source>
</evidence>
<proteinExistence type="inferred from homology"/>
<dbReference type="GO" id="GO:0005886">
    <property type="term" value="C:plasma membrane"/>
    <property type="evidence" value="ECO:0007669"/>
    <property type="project" value="UniProtKB-SubCell"/>
</dbReference>
<comment type="similarity">
    <text evidence="2 7">Belongs to the MgtC/SapB family.</text>
</comment>
<evidence type="ECO:0000256" key="7">
    <source>
        <dbReference type="RuleBase" id="RU365041"/>
    </source>
</evidence>
<protein>
    <recommendedName>
        <fullName evidence="7">Protein MgtC</fullName>
    </recommendedName>
</protein>
<reference evidence="10" key="1">
    <citation type="submission" date="2016-10" db="EMBL/GenBank/DDBJ databases">
        <authorList>
            <person name="Varghese N."/>
            <person name="Submissions S."/>
        </authorList>
    </citation>
    <scope>NUCLEOTIDE SEQUENCE [LARGE SCALE GENOMIC DNA]</scope>
    <source>
        <strain evidence="10">CGMCC 1.10683</strain>
    </source>
</reference>
<evidence type="ECO:0000256" key="3">
    <source>
        <dbReference type="ARBA" id="ARBA00022475"/>
    </source>
</evidence>
<dbReference type="PANTHER" id="PTHR33778">
    <property type="entry name" value="PROTEIN MGTC"/>
    <property type="match status" value="1"/>
</dbReference>
<keyword evidence="10" id="KW-1185">Reference proteome</keyword>
<dbReference type="Proteomes" id="UP000198788">
    <property type="component" value="Unassembled WGS sequence"/>
</dbReference>
<keyword evidence="5 7" id="KW-1133">Transmembrane helix</keyword>
<gene>
    <name evidence="9" type="ORF">SAMN05192570_1891</name>
</gene>
<keyword evidence="4 7" id="KW-0812">Transmembrane</keyword>
<evidence type="ECO:0000313" key="10">
    <source>
        <dbReference type="Proteomes" id="UP000198788"/>
    </source>
</evidence>
<dbReference type="AlphaFoldDB" id="A0A1I6QJL4"/>
<feature type="transmembrane region" description="Helical" evidence="7">
    <location>
        <begin position="51"/>
        <end position="69"/>
    </location>
</feature>
<accession>A0A1I6QJL4</accession>
<comment type="subcellular location">
    <subcellularLocation>
        <location evidence="7">Cell inner membrane</location>
        <topology evidence="7">Multi-pass membrane protein</topology>
    </subcellularLocation>
    <subcellularLocation>
        <location evidence="1">Cell membrane</location>
        <topology evidence="1">Multi-pass membrane protein</topology>
    </subcellularLocation>
</comment>
<keyword evidence="7" id="KW-0997">Cell inner membrane</keyword>
<dbReference type="InterPro" id="IPR003416">
    <property type="entry name" value="MgtC/SapB/SrpB/YhiD_fam"/>
</dbReference>
<sequence length="245" mass="25934">MRNAAGLASVAAAMYLSDLPDFILPLLAAMAAGGLIGFEREWRGRAAGFRTHILVCLSSALLMEAAVSQGSWDWNGIAGGGVMSDPTRMAHGVLTGIGFLCAGVIFRAGFSIHGLTTAASLWITAAIGMLFGAGLFLLGLAGTVLTVAVLTLLRLINLRVPQSMVVDAEVVWRREAATAEDRVEAALAGIDRRGRADRFELVDGGAAVRRSFRLRVDGEPTLKSLAARLRSIEGVVGYRLDPRDD</sequence>
<dbReference type="PRINTS" id="PR01837">
    <property type="entry name" value="MGTCSAPBPROT"/>
</dbReference>
<feature type="transmembrane region" description="Helical" evidence="7">
    <location>
        <begin position="89"/>
        <end position="110"/>
    </location>
</feature>
<dbReference type="Pfam" id="PF02308">
    <property type="entry name" value="MgtC"/>
    <property type="match status" value="1"/>
</dbReference>
<keyword evidence="3" id="KW-1003">Cell membrane</keyword>
<evidence type="ECO:0000256" key="2">
    <source>
        <dbReference type="ARBA" id="ARBA00009298"/>
    </source>
</evidence>
<dbReference type="InterPro" id="IPR049177">
    <property type="entry name" value="MgtC_SapB_SrpB_YhiD_N"/>
</dbReference>
<evidence type="ECO:0000256" key="6">
    <source>
        <dbReference type="ARBA" id="ARBA00023136"/>
    </source>
</evidence>
<evidence type="ECO:0000313" key="9">
    <source>
        <dbReference type="EMBL" id="SFS52649.1"/>
    </source>
</evidence>
<dbReference type="PANTHER" id="PTHR33778:SF1">
    <property type="entry name" value="MAGNESIUM TRANSPORTER YHID-RELATED"/>
    <property type="match status" value="1"/>
</dbReference>
<evidence type="ECO:0000256" key="1">
    <source>
        <dbReference type="ARBA" id="ARBA00004651"/>
    </source>
</evidence>
<keyword evidence="6 7" id="KW-0472">Membrane</keyword>
<name>A0A1I6QJL4_9CAUL</name>
<feature type="transmembrane region" description="Helical" evidence="7">
    <location>
        <begin position="122"/>
        <end position="153"/>
    </location>
</feature>